<accession>A0AAE8YHG6</accession>
<sequence length="38" mass="4474">MKPIYLTDHDIDVMDSGTKRQILEHDEKWDKLCGGEKK</sequence>
<gene>
    <name evidence="1" type="ORF">pdc_030</name>
</gene>
<evidence type="ECO:0000313" key="2">
    <source>
        <dbReference type="Proteomes" id="UP000828384"/>
    </source>
</evidence>
<organism evidence="1 2">
    <name type="scientific">Pantoea phage PdC23</name>
    <dbReference type="NCBI Taxonomy" id="2894356"/>
    <lineage>
        <taxon>Viruses</taxon>
        <taxon>Duplodnaviria</taxon>
        <taxon>Heunggongvirae</taxon>
        <taxon>Uroviricota</taxon>
        <taxon>Caudoviricetes</taxon>
        <taxon>Felixviridae</taxon>
        <taxon>Certevirus</taxon>
        <taxon>Certevirus C23</taxon>
    </lineage>
</organism>
<dbReference type="EMBL" id="OL396571">
    <property type="protein sequence ID" value="UGC97743.1"/>
    <property type="molecule type" value="Genomic_DNA"/>
</dbReference>
<evidence type="ECO:0000313" key="1">
    <source>
        <dbReference type="EMBL" id="UGC97743.1"/>
    </source>
</evidence>
<name>A0AAE8YHG6_9CAUD</name>
<proteinExistence type="predicted"/>
<dbReference type="Proteomes" id="UP000828384">
    <property type="component" value="Segment"/>
</dbReference>
<protein>
    <submittedName>
        <fullName evidence="1">Adhesin</fullName>
    </submittedName>
</protein>
<keyword evidence="2" id="KW-1185">Reference proteome</keyword>
<reference evidence="1" key="1">
    <citation type="journal article" date="2022" name="Curr. Microbiol.">
        <title>Isolation, Characterization, and Comparative Genomic Analysis of vB_Pd_C23, a Novel Bacteriophage of Pantoea dispersa.</title>
        <authorList>
            <person name="Grami E."/>
            <person name="Laadouze I."/>
            <person name="Ben Tiba S."/>
            <person name="Hafiane A."/>
            <person name="Sealey K.S."/>
            <person name="Saidi N."/>
        </authorList>
    </citation>
    <scope>NUCLEOTIDE SEQUENCE</scope>
</reference>